<keyword evidence="2" id="KW-0472">Membrane</keyword>
<proteinExistence type="predicted"/>
<dbReference type="GO" id="GO:0000750">
    <property type="term" value="P:pheromone-dependent signal transduction involved in conjugation with cellular fusion"/>
    <property type="evidence" value="ECO:0007669"/>
    <property type="project" value="TreeGrafter"/>
</dbReference>
<dbReference type="AlphaFoldDB" id="A0A2I1BTM9"/>
<comment type="caution">
    <text evidence="3">The sequence shown here is derived from an EMBL/GenBank/DDBJ whole genome shotgun (WGS) entry which is preliminary data.</text>
</comment>
<feature type="transmembrane region" description="Helical" evidence="2">
    <location>
        <begin position="72"/>
        <end position="93"/>
    </location>
</feature>
<keyword evidence="2" id="KW-1133">Transmembrane helix</keyword>
<keyword evidence="2" id="KW-0812">Transmembrane</keyword>
<evidence type="ECO:0000313" key="4">
    <source>
        <dbReference type="Proteomes" id="UP000234474"/>
    </source>
</evidence>
<dbReference type="PRINTS" id="PR00250">
    <property type="entry name" value="GPCRSTE2"/>
</dbReference>
<dbReference type="PANTHER" id="PTHR28009:SF1">
    <property type="entry name" value="PHEROMONE ALPHA FACTOR RECEPTOR"/>
    <property type="match status" value="1"/>
</dbReference>
<dbReference type="Pfam" id="PF02116">
    <property type="entry name" value="STE2"/>
    <property type="match status" value="1"/>
</dbReference>
<name>A0A2I1BTM9_ASPN1</name>
<feature type="transmembrane region" description="Helical" evidence="2">
    <location>
        <begin position="113"/>
        <end position="132"/>
    </location>
</feature>
<feature type="transmembrane region" description="Helical" evidence="2">
    <location>
        <begin position="264"/>
        <end position="286"/>
    </location>
</feature>
<dbReference type="VEuPathDB" id="FungiDB:P174DRAFT_65489"/>
<feature type="compositionally biased region" description="Polar residues" evidence="1">
    <location>
        <begin position="318"/>
        <end position="344"/>
    </location>
</feature>
<organism evidence="3 4">
    <name type="scientific">Aspergillus novofumigatus (strain IBT 16806)</name>
    <dbReference type="NCBI Taxonomy" id="1392255"/>
    <lineage>
        <taxon>Eukaryota</taxon>
        <taxon>Fungi</taxon>
        <taxon>Dikarya</taxon>
        <taxon>Ascomycota</taxon>
        <taxon>Pezizomycotina</taxon>
        <taxon>Eurotiomycetes</taxon>
        <taxon>Eurotiomycetidae</taxon>
        <taxon>Eurotiales</taxon>
        <taxon>Aspergillaceae</taxon>
        <taxon>Aspergillus</taxon>
        <taxon>Aspergillus subgen. Fumigati</taxon>
    </lineage>
</organism>
<feature type="transmembrane region" description="Helical" evidence="2">
    <location>
        <begin position="236"/>
        <end position="258"/>
    </location>
</feature>
<feature type="region of interest" description="Disordered" evidence="1">
    <location>
        <begin position="312"/>
        <end position="349"/>
    </location>
</feature>
<dbReference type="GO" id="GO:0038038">
    <property type="term" value="C:G protein-coupled receptor homodimeric complex"/>
    <property type="evidence" value="ECO:0007669"/>
    <property type="project" value="TreeGrafter"/>
</dbReference>
<feature type="transmembrane region" description="Helical" evidence="2">
    <location>
        <begin position="153"/>
        <end position="176"/>
    </location>
</feature>
<dbReference type="Gene3D" id="1.10.287.920">
    <property type="entry name" value="Pheromone alpha factor receptor"/>
    <property type="match status" value="1"/>
</dbReference>
<reference evidence="4" key="1">
    <citation type="journal article" date="2018" name="Proc. Natl. Acad. Sci. U.S.A.">
        <title>Linking secondary metabolites to gene clusters through genome sequencing of six diverse Aspergillus species.</title>
        <authorList>
            <person name="Kaerboelling I."/>
            <person name="Vesth T.C."/>
            <person name="Frisvad J.C."/>
            <person name="Nybo J.L."/>
            <person name="Theobald S."/>
            <person name="Kuo A."/>
            <person name="Bowyer P."/>
            <person name="Matsuda Y."/>
            <person name="Mondo S."/>
            <person name="Lyhne E.K."/>
            <person name="Kogle M.E."/>
            <person name="Clum A."/>
            <person name="Lipzen A."/>
            <person name="Salamov A."/>
            <person name="Ngan C.Y."/>
            <person name="Daum C."/>
            <person name="Chiniquy J."/>
            <person name="Barry K."/>
            <person name="LaButti K."/>
            <person name="Haridas S."/>
            <person name="Simmons B.A."/>
            <person name="Magnuson J.K."/>
            <person name="Mortensen U.H."/>
            <person name="Larsen T.O."/>
            <person name="Grigoriev I.V."/>
            <person name="Baker S.E."/>
            <person name="Andersen M.R."/>
        </authorList>
    </citation>
    <scope>NUCLEOTIDE SEQUENCE [LARGE SCALE GENOMIC DNA]</scope>
    <source>
        <strain evidence="4">IBT 16806</strain>
    </source>
</reference>
<dbReference type="GeneID" id="36539755"/>
<dbReference type="InterPro" id="IPR000366">
    <property type="entry name" value="GPCR_STE2"/>
</dbReference>
<evidence type="ECO:0000313" key="3">
    <source>
        <dbReference type="EMBL" id="PKX88750.1"/>
    </source>
</evidence>
<dbReference type="PANTHER" id="PTHR28009">
    <property type="entry name" value="PHEROMONE ALPHA FACTOR RECEPTOR"/>
    <property type="match status" value="1"/>
</dbReference>
<dbReference type="InterPro" id="IPR027458">
    <property type="entry name" value="STE2_TM1-TM2_sf"/>
</dbReference>
<evidence type="ECO:0000256" key="1">
    <source>
        <dbReference type="SAM" id="MobiDB-lite"/>
    </source>
</evidence>
<gene>
    <name evidence="3" type="ORF">P174DRAFT_65489</name>
</gene>
<feature type="transmembrane region" description="Helical" evidence="2">
    <location>
        <begin position="196"/>
        <end position="216"/>
    </location>
</feature>
<protein>
    <submittedName>
        <fullName evidence="3">Mating-type alpha-pheromone receptor PreB</fullName>
    </submittedName>
</protein>
<dbReference type="OrthoDB" id="5402633at2759"/>
<dbReference type="RefSeq" id="XP_024677345.1">
    <property type="nucleotide sequence ID" value="XM_024832418.1"/>
</dbReference>
<dbReference type="Proteomes" id="UP000234474">
    <property type="component" value="Unassembled WGS sequence"/>
</dbReference>
<keyword evidence="3" id="KW-0675">Receptor</keyword>
<dbReference type="STRING" id="1392255.A0A2I1BTM9"/>
<dbReference type="GO" id="GO:0004932">
    <property type="term" value="F:mating-type factor pheromone receptor activity"/>
    <property type="evidence" value="ECO:0007669"/>
    <property type="project" value="InterPro"/>
</dbReference>
<dbReference type="CDD" id="cd14939">
    <property type="entry name" value="7tmD_STE2"/>
    <property type="match status" value="1"/>
</dbReference>
<dbReference type="OMA" id="VSICYFS"/>
<sequence length="378" mass="41523">MNSTFDPWTQNITLTQSDGTTVISSLALADDYLHYMIRLSINYGAQLGACAVLLLVLLLLTRPEKRISSVFVLNVTALLANIIRLGCQLSYFSTGFARMYALLAGDFSRVSRGAYAGQVMASVSFTIVLICVEASLVLQVQVVCSNLRRRYRILLLGASTLAALVPIGVRLTYSVLNCMVIMHAGTMDHLDWLESATNIVTTVSICFFCAVFVIKLGLAIKMRKRLGVKQFGPMRVIFIMGCQTMTIPAIFAICQYFSRIPEFSHNVLTLVIISLPLSSIWAGFALDQANSTARSTESRHHLWNILSSDGATRDKPTQCVSSPMTSPNTTCYSEQSTSKPQQDPENGFGISVAHDISIHSFRKGANGIFEQSLHLRNA</sequence>
<dbReference type="EMBL" id="MSZS01000012">
    <property type="protein sequence ID" value="PKX88750.1"/>
    <property type="molecule type" value="Genomic_DNA"/>
</dbReference>
<keyword evidence="4" id="KW-1185">Reference proteome</keyword>
<evidence type="ECO:0000256" key="2">
    <source>
        <dbReference type="SAM" id="Phobius"/>
    </source>
</evidence>
<accession>A0A2I1BTM9</accession>
<feature type="transmembrane region" description="Helical" evidence="2">
    <location>
        <begin position="41"/>
        <end position="60"/>
    </location>
</feature>